<feature type="transmembrane region" description="Helical" evidence="6">
    <location>
        <begin position="12"/>
        <end position="38"/>
    </location>
</feature>
<evidence type="ECO:0000313" key="8">
    <source>
        <dbReference type="Proteomes" id="UP000829685"/>
    </source>
</evidence>
<name>A0A9Q0AMN6_9PEZI</name>
<evidence type="ECO:0000256" key="5">
    <source>
        <dbReference type="ARBA" id="ARBA00034313"/>
    </source>
</evidence>
<keyword evidence="4 6" id="KW-0472">Membrane</keyword>
<evidence type="ECO:0000256" key="3">
    <source>
        <dbReference type="ARBA" id="ARBA00022989"/>
    </source>
</evidence>
<sequence>MAELPGHIRATQAASIALLTTTSGLNLGLSFFVIPRLLELPTPLMLRQWGSMFRATSRALPPGFVLPAALNAYLAYRLPGKARVYGLAAALALSVLPYTYGLLMPINRKLLDKARDVEALGGAGGLALGDVLGEEMGAREETGHALIDTWGVYNLYRGGAAFVAGCVGLYAALW</sequence>
<evidence type="ECO:0000256" key="4">
    <source>
        <dbReference type="ARBA" id="ARBA00023136"/>
    </source>
</evidence>
<gene>
    <name evidence="7" type="ORF">JX265_005311</name>
</gene>
<dbReference type="Pfam" id="PF08592">
    <property type="entry name" value="Anthrone_oxy"/>
    <property type="match status" value="1"/>
</dbReference>
<dbReference type="PANTHER" id="PTHR35042:SF1">
    <property type="entry name" value="DUF1772-DOMAIN-CONTAINING PROTEIN"/>
    <property type="match status" value="1"/>
</dbReference>
<comment type="subcellular location">
    <subcellularLocation>
        <location evidence="1">Membrane</location>
        <topology evidence="1">Multi-pass membrane protein</topology>
    </subcellularLocation>
</comment>
<proteinExistence type="inferred from homology"/>
<accession>A0A9Q0AMN6</accession>
<evidence type="ECO:0000256" key="6">
    <source>
        <dbReference type="SAM" id="Phobius"/>
    </source>
</evidence>
<evidence type="ECO:0000313" key="7">
    <source>
        <dbReference type="EMBL" id="KAI1872431.1"/>
    </source>
</evidence>
<dbReference type="OrthoDB" id="5954308at2759"/>
<feature type="transmembrane region" description="Helical" evidence="6">
    <location>
        <begin position="59"/>
        <end position="76"/>
    </location>
</feature>
<keyword evidence="2 6" id="KW-0812">Transmembrane</keyword>
<feature type="transmembrane region" description="Helical" evidence="6">
    <location>
        <begin position="82"/>
        <end position="103"/>
    </location>
</feature>
<evidence type="ECO:0008006" key="9">
    <source>
        <dbReference type="Google" id="ProtNLM"/>
    </source>
</evidence>
<comment type="caution">
    <text evidence="7">The sequence shown here is derived from an EMBL/GenBank/DDBJ whole genome shotgun (WGS) entry which is preliminary data.</text>
</comment>
<dbReference type="PANTHER" id="PTHR35042">
    <property type="entry name" value="ANTHRONE OXYGENASE ENCC"/>
    <property type="match status" value="1"/>
</dbReference>
<comment type="similarity">
    <text evidence="5">Belongs to the anthrone oxygenase family.</text>
</comment>
<keyword evidence="3 6" id="KW-1133">Transmembrane helix</keyword>
<organism evidence="7 8">
    <name type="scientific">Neoarthrinium moseri</name>
    <dbReference type="NCBI Taxonomy" id="1658444"/>
    <lineage>
        <taxon>Eukaryota</taxon>
        <taxon>Fungi</taxon>
        <taxon>Dikarya</taxon>
        <taxon>Ascomycota</taxon>
        <taxon>Pezizomycotina</taxon>
        <taxon>Sordariomycetes</taxon>
        <taxon>Xylariomycetidae</taxon>
        <taxon>Amphisphaeriales</taxon>
        <taxon>Apiosporaceae</taxon>
        <taxon>Neoarthrinium</taxon>
    </lineage>
</organism>
<evidence type="ECO:0000256" key="2">
    <source>
        <dbReference type="ARBA" id="ARBA00022692"/>
    </source>
</evidence>
<protein>
    <recommendedName>
        <fullName evidence="9">DUF1772-domain-containing protein</fullName>
    </recommendedName>
</protein>
<dbReference type="AlphaFoldDB" id="A0A9Q0AMN6"/>
<evidence type="ECO:0000256" key="1">
    <source>
        <dbReference type="ARBA" id="ARBA00004141"/>
    </source>
</evidence>
<keyword evidence="8" id="KW-1185">Reference proteome</keyword>
<dbReference type="InterPro" id="IPR013901">
    <property type="entry name" value="Anthrone_oxy"/>
</dbReference>
<dbReference type="GO" id="GO:0016020">
    <property type="term" value="C:membrane"/>
    <property type="evidence" value="ECO:0007669"/>
    <property type="project" value="UniProtKB-SubCell"/>
</dbReference>
<dbReference type="Proteomes" id="UP000829685">
    <property type="component" value="Unassembled WGS sequence"/>
</dbReference>
<reference evidence="7" key="1">
    <citation type="submission" date="2021-03" db="EMBL/GenBank/DDBJ databases">
        <title>Revisited historic fungal species revealed as producer of novel bioactive compounds through whole genome sequencing and comparative genomics.</title>
        <authorList>
            <person name="Vignolle G.A."/>
            <person name="Hochenegger N."/>
            <person name="Mach R.L."/>
            <person name="Mach-Aigner A.R."/>
            <person name="Javad Rahimi M."/>
            <person name="Salim K.A."/>
            <person name="Chan C.M."/>
            <person name="Lim L.B.L."/>
            <person name="Cai F."/>
            <person name="Druzhinina I.S."/>
            <person name="U'Ren J.M."/>
            <person name="Derntl C."/>
        </authorList>
    </citation>
    <scope>NUCLEOTIDE SEQUENCE</scope>
    <source>
        <strain evidence="7">TUCIM 5799</strain>
    </source>
</reference>
<dbReference type="EMBL" id="JAFIMR010000011">
    <property type="protein sequence ID" value="KAI1872431.1"/>
    <property type="molecule type" value="Genomic_DNA"/>
</dbReference>